<evidence type="ECO:0000256" key="1">
    <source>
        <dbReference type="SAM" id="MobiDB-lite"/>
    </source>
</evidence>
<feature type="compositionally biased region" description="Basic and acidic residues" evidence="1">
    <location>
        <begin position="66"/>
        <end position="81"/>
    </location>
</feature>
<feature type="compositionally biased region" description="Polar residues" evidence="1">
    <location>
        <begin position="28"/>
        <end position="37"/>
    </location>
</feature>
<proteinExistence type="predicted"/>
<reference evidence="2" key="1">
    <citation type="submission" date="2018-02" db="EMBL/GenBank/DDBJ databases">
        <title>Rhizophora mucronata_Transcriptome.</title>
        <authorList>
            <person name="Meera S.P."/>
            <person name="Sreeshan A."/>
            <person name="Augustine A."/>
        </authorList>
    </citation>
    <scope>NUCLEOTIDE SEQUENCE</scope>
    <source>
        <tissue evidence="2">Leaf</tissue>
    </source>
</reference>
<organism evidence="2">
    <name type="scientific">Rhizophora mucronata</name>
    <name type="common">Asiatic mangrove</name>
    <dbReference type="NCBI Taxonomy" id="61149"/>
    <lineage>
        <taxon>Eukaryota</taxon>
        <taxon>Viridiplantae</taxon>
        <taxon>Streptophyta</taxon>
        <taxon>Embryophyta</taxon>
        <taxon>Tracheophyta</taxon>
        <taxon>Spermatophyta</taxon>
        <taxon>Magnoliopsida</taxon>
        <taxon>eudicotyledons</taxon>
        <taxon>Gunneridae</taxon>
        <taxon>Pentapetalae</taxon>
        <taxon>rosids</taxon>
        <taxon>fabids</taxon>
        <taxon>Malpighiales</taxon>
        <taxon>Rhizophoraceae</taxon>
        <taxon>Rhizophora</taxon>
    </lineage>
</organism>
<protein>
    <submittedName>
        <fullName evidence="2">Uncharacterized protein</fullName>
    </submittedName>
</protein>
<dbReference type="AlphaFoldDB" id="A0A2P2LMM1"/>
<accession>A0A2P2LMM1</accession>
<name>A0A2P2LMM1_RHIMU</name>
<evidence type="ECO:0000313" key="2">
    <source>
        <dbReference type="EMBL" id="MBX19202.1"/>
    </source>
</evidence>
<feature type="region of interest" description="Disordered" evidence="1">
    <location>
        <begin position="26"/>
        <end position="97"/>
    </location>
</feature>
<sequence>MGNLGGTVASLCSKASWLQELGLDRHGSTGQKLSSPDPNHRRCLPAEVPRPQSQVLGYHHNHGSRGGREGRGGRRGGGEEKRRRKRERRSKRRRLIF</sequence>
<dbReference type="EMBL" id="GGEC01038718">
    <property type="protein sequence ID" value="MBX19202.1"/>
    <property type="molecule type" value="Transcribed_RNA"/>
</dbReference>
<feature type="compositionally biased region" description="Basic residues" evidence="1">
    <location>
        <begin position="82"/>
        <end position="97"/>
    </location>
</feature>